<protein>
    <recommendedName>
        <fullName evidence="3">DNA-binding protein</fullName>
    </recommendedName>
</protein>
<dbReference type="EMBL" id="CP021417">
    <property type="protein sequence ID" value="ARU45408.1"/>
    <property type="molecule type" value="Genomic_DNA"/>
</dbReference>
<dbReference type="OrthoDB" id="5150189at2"/>
<evidence type="ECO:0000313" key="1">
    <source>
        <dbReference type="EMBL" id="ARU45408.1"/>
    </source>
</evidence>
<evidence type="ECO:0008006" key="3">
    <source>
        <dbReference type="Google" id="ProtNLM"/>
    </source>
</evidence>
<reference evidence="1 2" key="1">
    <citation type="journal article" date="2014" name="BMC Vet. Res.">
        <title>First report of Corynebacterium pseudotuberculosis from caseous lymphadenitis lesions in Black Alentejano pig (Sus scrofa domesticus).</title>
        <authorList>
            <person name="Oliveira M."/>
            <person name="Barroco C."/>
            <person name="Mottola C."/>
            <person name="Santos R."/>
            <person name="Lemsaddek A."/>
            <person name="Tavares L."/>
            <person name="Semedo-Lemsaddek T."/>
        </authorList>
    </citation>
    <scope>NUCLEOTIDE SEQUENCE [LARGE SCALE GENOMIC DNA]</scope>
    <source>
        <strain evidence="1 2">PO100/5</strain>
    </source>
</reference>
<reference evidence="1 2" key="3">
    <citation type="journal article" date="2020" name="Int. J. Syst. Evol. Microbiol.">
        <title>Corynebacterium silvaticum sp. nov., a unique group of NTTB corynebacteria in wild boar and roe deer.</title>
        <authorList>
            <person name="Dangel A."/>
            <person name="Berger A."/>
            <person name="Rau J."/>
            <person name="Eisenberg T."/>
            <person name="Kampfer P."/>
            <person name="Margos G."/>
            <person name="Contzen M."/>
            <person name="Busse H.J."/>
            <person name="Konrad R."/>
            <person name="Peters M."/>
            <person name="Sting R."/>
            <person name="Sing A."/>
        </authorList>
    </citation>
    <scope>NUCLEOTIDE SEQUENCE [LARGE SCALE GENOMIC DNA]</scope>
    <source>
        <strain evidence="1 2">PO100/5</strain>
    </source>
</reference>
<dbReference type="Proteomes" id="UP000195652">
    <property type="component" value="Chromosome"/>
</dbReference>
<reference evidence="1 2" key="4">
    <citation type="journal article" date="2020" name="PLoS ONE">
        <title>Taxonomic classification of strain PO100/5 shows a broader geographic distribution and genetic markers of the recently described Corynebacterium silvaticum.</title>
        <authorList>
            <person name="Viana M.V.C."/>
            <person name="Profeta R."/>
            <person name="da Silva A.L."/>
            <person name="Hurtado R."/>
            <person name="Cerqueira J.C."/>
            <person name="Ribeiro B.F.S."/>
            <person name="Almeida M.O."/>
            <person name="Morais-Rodrigues F."/>
            <person name="Soares S.C."/>
            <person name="Oliveira M."/>
            <person name="Tavares L."/>
            <person name="Figueiredo H."/>
            <person name="Wattam A.R."/>
            <person name="Barh D."/>
            <person name="Ghosh P."/>
            <person name="Silva A."/>
            <person name="Azevedo V."/>
        </authorList>
    </citation>
    <scope>NUCLEOTIDE SEQUENCE [LARGE SCALE GENOMIC DNA]</scope>
    <source>
        <strain evidence="1 2">PO100/5</strain>
    </source>
</reference>
<dbReference type="KEGG" id="csil:CBE74_01600"/>
<proteinExistence type="predicted"/>
<keyword evidence="2" id="KW-1185">Reference proteome</keyword>
<accession>A0A7Y4LIE1</accession>
<evidence type="ECO:0000313" key="2">
    <source>
        <dbReference type="Proteomes" id="UP000195652"/>
    </source>
</evidence>
<dbReference type="RefSeq" id="WP_087453294.1">
    <property type="nucleotide sequence ID" value="NZ_CP021417.2"/>
</dbReference>
<reference evidence="1 2" key="2">
    <citation type="journal article" date="2020" name="Antonie Van Leeuwenhoek">
        <title>Phylogenomic characterisation of a novel corynebacterial species pathogenic to animals.</title>
        <authorList>
            <person name="Moller J."/>
            <person name="Musella L."/>
            <person name="Melnikov V."/>
            <person name="Geissdorfer W."/>
            <person name="Burkovski A."/>
            <person name="Sangal V."/>
        </authorList>
    </citation>
    <scope>NUCLEOTIDE SEQUENCE [LARGE SCALE GENOMIC DNA]</scope>
    <source>
        <strain evidence="1 2">PO100/5</strain>
    </source>
</reference>
<organism evidence="1 2">
    <name type="scientific">Corynebacterium silvaticum</name>
    <dbReference type="NCBI Taxonomy" id="2320431"/>
    <lineage>
        <taxon>Bacteria</taxon>
        <taxon>Bacillati</taxon>
        <taxon>Actinomycetota</taxon>
        <taxon>Actinomycetes</taxon>
        <taxon>Mycobacteriales</taxon>
        <taxon>Corynebacteriaceae</taxon>
        <taxon>Corynebacterium</taxon>
    </lineage>
</organism>
<name>A0A7Y4LIE1_9CORY</name>
<gene>
    <name evidence="1" type="ORF">CBE74_01600</name>
</gene>
<dbReference type="AlphaFoldDB" id="A0A7Y4LIE1"/>
<sequence>MRNHTDWYRSIVGTDTEKAAAEKARITTSTLNRQLAKGILSEGNVIAIARGYGKNPVDALLRVGYLTDAEVRGKDDELAARLTDQELIHELAMRINSEEAAWEETFPTR</sequence>
<dbReference type="GeneID" id="75006978"/>